<dbReference type="GO" id="GO:0045893">
    <property type="term" value="P:positive regulation of DNA-templated transcription"/>
    <property type="evidence" value="ECO:0007669"/>
    <property type="project" value="InterPro"/>
</dbReference>
<protein>
    <submittedName>
        <fullName evidence="6">BZIP83</fullName>
    </submittedName>
</protein>
<dbReference type="InterPro" id="IPR043452">
    <property type="entry name" value="BZIP46-like"/>
</dbReference>
<dbReference type="PROSITE" id="PS50217">
    <property type="entry name" value="BZIP"/>
    <property type="match status" value="1"/>
</dbReference>
<dbReference type="Gene3D" id="1.20.5.170">
    <property type="match status" value="1"/>
</dbReference>
<keyword evidence="4" id="KW-0175">Coiled coil</keyword>
<evidence type="ECO:0000256" key="1">
    <source>
        <dbReference type="ARBA" id="ARBA00004123"/>
    </source>
</evidence>
<dbReference type="PROSITE" id="PS00036">
    <property type="entry name" value="BZIP_BASIC"/>
    <property type="match status" value="1"/>
</dbReference>
<dbReference type="PANTHER" id="PTHR22952">
    <property type="entry name" value="CAMP-RESPONSE ELEMENT BINDING PROTEIN-RELATED"/>
    <property type="match status" value="1"/>
</dbReference>
<reference evidence="6" key="1">
    <citation type="submission" date="2019-06" db="EMBL/GenBank/DDBJ databases">
        <title>Sequence submission of three bZIP transcription factors and three protein kinases belonging to the SnRK2 family.</title>
        <authorList>
            <person name="Li Q."/>
        </authorList>
    </citation>
    <scope>NUCLEOTIDE SEQUENCE</scope>
</reference>
<keyword evidence="3" id="KW-0539">Nucleus</keyword>
<gene>
    <name evidence="6" type="primary">bZIP83</name>
</gene>
<feature type="domain" description="BZIP" evidence="5">
    <location>
        <begin position="367"/>
        <end position="416"/>
    </location>
</feature>
<feature type="coiled-coil region" evidence="4">
    <location>
        <begin position="385"/>
        <end position="441"/>
    </location>
</feature>
<evidence type="ECO:0000256" key="2">
    <source>
        <dbReference type="ARBA" id="ARBA00023125"/>
    </source>
</evidence>
<dbReference type="SMART" id="SM00338">
    <property type="entry name" value="BRLZ"/>
    <property type="match status" value="1"/>
</dbReference>
<dbReference type="GO" id="GO:0003700">
    <property type="term" value="F:DNA-binding transcription factor activity"/>
    <property type="evidence" value="ECO:0007669"/>
    <property type="project" value="InterPro"/>
</dbReference>
<keyword evidence="2" id="KW-0238">DNA-binding</keyword>
<dbReference type="GO" id="GO:0003677">
    <property type="term" value="F:DNA binding"/>
    <property type="evidence" value="ECO:0007669"/>
    <property type="project" value="UniProtKB-KW"/>
</dbReference>
<evidence type="ECO:0000256" key="4">
    <source>
        <dbReference type="SAM" id="Coils"/>
    </source>
</evidence>
<dbReference type="CDD" id="cd14707">
    <property type="entry name" value="bZIP_plant_BZIP46"/>
    <property type="match status" value="1"/>
</dbReference>
<evidence type="ECO:0000313" key="6">
    <source>
        <dbReference type="EMBL" id="QLL22062.1"/>
    </source>
</evidence>
<dbReference type="AlphaFoldDB" id="A0A7D6ER83"/>
<evidence type="ECO:0000256" key="3">
    <source>
        <dbReference type="ARBA" id="ARBA00023242"/>
    </source>
</evidence>
<name>A0A7D6ER83_FAGTA</name>
<comment type="subcellular location">
    <subcellularLocation>
        <location evidence="1">Nucleus</location>
    </subcellularLocation>
</comment>
<proteinExistence type="evidence at transcript level"/>
<dbReference type="InterPro" id="IPR046347">
    <property type="entry name" value="bZIP_sf"/>
</dbReference>
<accession>A0A7D6ER83</accession>
<dbReference type="GO" id="GO:0005634">
    <property type="term" value="C:nucleus"/>
    <property type="evidence" value="ECO:0007669"/>
    <property type="project" value="UniProtKB-SubCell"/>
</dbReference>
<sequence length="447" mass="48334">MGTDLNFKGFGIEPLVEGNGSETPTMNFPLVRRSSVYSLTFDEFQTSLGKDFGSLNMDELLKSIWSAEETQNSASVAPAGVGVGGNQGNFLQRQGSLTLPRTISHKTVDEVWRDMSKEFGNGKDTVVGPSIPQAQRQPTLGEITLEEFLVRAGVVREDNNINSNNNNTSNQLAGKPNPGGFWGELAQANSNNSGFGISFQQPRIVENNAQISLQSTNLPLNVNGVRSSQPQAITPQLPQLPQQSQLPHQQLIFPKQVPVSYAPPPMAIPVPSSTQLASPRVKGRVAGMVDPTVNGGLPHGSPALQGGCGLGIVGLGAGLGVGTGSPASLSSDGLVSNGDTPSVSPVPYMFNGGLRGRRSNNTVEKVIERRHRRMIKNRESAARSRARKQAYTTDLEDEVAKLKEENQALRIKQEKIIEMQKNQALEKVDEVREAKRRCLRRTQTGPW</sequence>
<dbReference type="SUPFAM" id="SSF57959">
    <property type="entry name" value="Leucine zipper domain"/>
    <property type="match status" value="1"/>
</dbReference>
<evidence type="ECO:0000259" key="5">
    <source>
        <dbReference type="PROSITE" id="PS50217"/>
    </source>
</evidence>
<dbReference type="Pfam" id="PF00170">
    <property type="entry name" value="bZIP_1"/>
    <property type="match status" value="1"/>
</dbReference>
<dbReference type="FunFam" id="1.20.5.170:FF:000036">
    <property type="entry name" value="ABSCISIC ACID-INSENSITIVE 5-like protein 2"/>
    <property type="match status" value="1"/>
</dbReference>
<organism evidence="6">
    <name type="scientific">Fagopyrum tataricum</name>
    <name type="common">Tartarian buckwheat</name>
    <name type="synonym">Polygonum tataricum</name>
    <dbReference type="NCBI Taxonomy" id="62330"/>
    <lineage>
        <taxon>Eukaryota</taxon>
        <taxon>Viridiplantae</taxon>
        <taxon>Streptophyta</taxon>
        <taxon>Embryophyta</taxon>
        <taxon>Tracheophyta</taxon>
        <taxon>Spermatophyta</taxon>
        <taxon>Magnoliopsida</taxon>
        <taxon>eudicotyledons</taxon>
        <taxon>Gunneridae</taxon>
        <taxon>Pentapetalae</taxon>
        <taxon>Caryophyllales</taxon>
        <taxon>Polygonaceae</taxon>
        <taxon>Polygonoideae</taxon>
        <taxon>Fagopyreae</taxon>
        <taxon>Fagopyrum</taxon>
    </lineage>
</organism>
<dbReference type="InterPro" id="IPR004827">
    <property type="entry name" value="bZIP"/>
</dbReference>
<dbReference type="PANTHER" id="PTHR22952:SF446">
    <property type="entry name" value="ABSCISIC ACID-INSENSITIVE 5-LIKE PROTEIN 5-RELATED"/>
    <property type="match status" value="1"/>
</dbReference>
<dbReference type="EMBL" id="MN120689">
    <property type="protein sequence ID" value="QLL22062.1"/>
    <property type="molecule type" value="mRNA"/>
</dbReference>